<dbReference type="EMBL" id="CM023480">
    <property type="protein sequence ID" value="KAH7970487.1"/>
    <property type="molecule type" value="Genomic_DNA"/>
</dbReference>
<evidence type="ECO:0000313" key="1">
    <source>
        <dbReference type="EMBL" id="KAH7970487.1"/>
    </source>
</evidence>
<organism evidence="1 2">
    <name type="scientific">Dermacentor silvarum</name>
    <name type="common">Tick</name>
    <dbReference type="NCBI Taxonomy" id="543639"/>
    <lineage>
        <taxon>Eukaryota</taxon>
        <taxon>Metazoa</taxon>
        <taxon>Ecdysozoa</taxon>
        <taxon>Arthropoda</taxon>
        <taxon>Chelicerata</taxon>
        <taxon>Arachnida</taxon>
        <taxon>Acari</taxon>
        <taxon>Parasitiformes</taxon>
        <taxon>Ixodida</taxon>
        <taxon>Ixodoidea</taxon>
        <taxon>Ixodidae</taxon>
        <taxon>Rhipicephalinae</taxon>
        <taxon>Dermacentor</taxon>
    </lineage>
</organism>
<sequence>MTRSMRWLLPAILLLLGGYLESSMLAPSAGLDVTLPYTVHSIVGDGAMGFCGATKDGHFKSFVEELMCAVLDDSGVGLESVDLTDVNSQLLALANHDVYTYVFGYQMAQNKLLQQKCGTVARRITLWYNGQNPHSALLVLNLLHTAVLRNLTGDDDATIRLTNTPDNFQSTETADTLLSFFREFELHNARRQNSGYVVHAVLVRVLCAVFVPAALCYHAAHFVVTVLGERMSGAKHLQLMTGIGAALYWLGNLLFDACLGVMHAVLFTAATVAFRAFLDWQYINAIFILFVTYSLVAINLAYLASFWFENAAKAFYTMTAVYLSVGVLGAFVAAAVDMVQFSRRTESFPSWFIMILSLSVRWAPTYTVTRGLTELILLRKENLICLERGLLLTLYCKKNAVQFTQRLKECCPPHGDSSSSSLQPLSLGLRTGFVDVFMLLLEGCFCFALVTFLDSDHFQRLWSRIEGHEPPPRSRGDANVESTVDADVIREAQLVEDVFNQRNFDKHALLVRGLSKAYGFFRPRFAVDNVSFAVRSGECLGVVGTLGTGKSTLLRVLGGQLFPTAGDAYMSSGTSLTRNYRQWMQDVGYVPYGWGLLDTLTGREMVCLLAVLRGVRDVPRVTACALQAVELADPDALIASYGAGAKTQLSLALVLMVYPKLYLLDLPDLDAPSRLVVRRVLDTLRPAGSVVLTCEHLHHYAEVCDRIAILVAGRIECIGSVKELTDKYCRGTTIAVYTFPDRKYDLEHQRFIVMDMMEHFPNAALVRCYEGLLEFRLYQPSGGTQMNLCEMFDRLLFLKRKHKFHIFYVSETTLDQIVVSLSRKHASLTTHS</sequence>
<gene>
    <name evidence="1" type="ORF">HPB49_008049</name>
</gene>
<dbReference type="Proteomes" id="UP000821865">
    <property type="component" value="Chromosome 11"/>
</dbReference>
<accession>A0ACB8DJ58</accession>
<protein>
    <submittedName>
        <fullName evidence="1">Uncharacterized protein</fullName>
    </submittedName>
</protein>
<name>A0ACB8DJ58_DERSI</name>
<evidence type="ECO:0000313" key="2">
    <source>
        <dbReference type="Proteomes" id="UP000821865"/>
    </source>
</evidence>
<comment type="caution">
    <text evidence="1">The sequence shown here is derived from an EMBL/GenBank/DDBJ whole genome shotgun (WGS) entry which is preliminary data.</text>
</comment>
<proteinExistence type="predicted"/>
<keyword evidence="2" id="KW-1185">Reference proteome</keyword>
<reference evidence="1" key="1">
    <citation type="submission" date="2020-05" db="EMBL/GenBank/DDBJ databases">
        <title>Large-scale comparative analyses of tick genomes elucidate their genetic diversity and vector capacities.</title>
        <authorList>
            <person name="Jia N."/>
            <person name="Wang J."/>
            <person name="Shi W."/>
            <person name="Du L."/>
            <person name="Sun Y."/>
            <person name="Zhan W."/>
            <person name="Jiang J."/>
            <person name="Wang Q."/>
            <person name="Zhang B."/>
            <person name="Ji P."/>
            <person name="Sakyi L.B."/>
            <person name="Cui X."/>
            <person name="Yuan T."/>
            <person name="Jiang B."/>
            <person name="Yang W."/>
            <person name="Lam T.T.-Y."/>
            <person name="Chang Q."/>
            <person name="Ding S."/>
            <person name="Wang X."/>
            <person name="Zhu J."/>
            <person name="Ruan X."/>
            <person name="Zhao L."/>
            <person name="Wei J."/>
            <person name="Que T."/>
            <person name="Du C."/>
            <person name="Cheng J."/>
            <person name="Dai P."/>
            <person name="Han X."/>
            <person name="Huang E."/>
            <person name="Gao Y."/>
            <person name="Liu J."/>
            <person name="Shao H."/>
            <person name="Ye R."/>
            <person name="Li L."/>
            <person name="Wei W."/>
            <person name="Wang X."/>
            <person name="Wang C."/>
            <person name="Yang T."/>
            <person name="Huo Q."/>
            <person name="Li W."/>
            <person name="Guo W."/>
            <person name="Chen H."/>
            <person name="Zhou L."/>
            <person name="Ni X."/>
            <person name="Tian J."/>
            <person name="Zhou Y."/>
            <person name="Sheng Y."/>
            <person name="Liu T."/>
            <person name="Pan Y."/>
            <person name="Xia L."/>
            <person name="Li J."/>
            <person name="Zhao F."/>
            <person name="Cao W."/>
        </authorList>
    </citation>
    <scope>NUCLEOTIDE SEQUENCE</scope>
    <source>
        <strain evidence="1">Dsil-2018</strain>
    </source>
</reference>